<dbReference type="GO" id="GO:0032259">
    <property type="term" value="P:methylation"/>
    <property type="evidence" value="ECO:0007669"/>
    <property type="project" value="UniProtKB-KW"/>
</dbReference>
<evidence type="ECO:0000313" key="2">
    <source>
        <dbReference type="EMBL" id="MBS3647321.1"/>
    </source>
</evidence>
<dbReference type="RefSeq" id="WP_188252872.1">
    <property type="nucleotide sequence ID" value="NZ_JABVCF010000001.1"/>
</dbReference>
<comment type="caution">
    <text evidence="2">The sequence shown here is derived from an EMBL/GenBank/DDBJ whole genome shotgun (WGS) entry which is preliminary data.</text>
</comment>
<gene>
    <name evidence="2" type="ORF">KEU06_01615</name>
</gene>
<keyword evidence="2" id="KW-0808">Transferase</keyword>
<organism evidence="2 3">
    <name type="scientific">Pseudaminobacter soli</name>
    <name type="common">ex Zhang et al. 2022</name>
    <dbReference type="NCBI Taxonomy" id="2831468"/>
    <lineage>
        <taxon>Bacteria</taxon>
        <taxon>Pseudomonadati</taxon>
        <taxon>Pseudomonadota</taxon>
        <taxon>Alphaproteobacteria</taxon>
        <taxon>Hyphomicrobiales</taxon>
        <taxon>Phyllobacteriaceae</taxon>
        <taxon>Pseudaminobacter</taxon>
    </lineage>
</organism>
<dbReference type="EMBL" id="JAGWCR010000001">
    <property type="protein sequence ID" value="MBS3647321.1"/>
    <property type="molecule type" value="Genomic_DNA"/>
</dbReference>
<dbReference type="AlphaFoldDB" id="A0A942DXT2"/>
<sequence length="213" mass="23101">MLTKDQSARSAAHSGHGINFPRLYDLIVKLLARGRESTYRKDVLDLAGIVPGDHVLDIGCGTGTQAIAAWGRTQPGGSVTGLDISPSMIEAAQRKSGRAGVPLSLCEGSATELSFESGRFDVVTITTVLHMVDEARRRVCLLEARRVLRGGGRLLIVDYGGNPQHRRLSARLGLHGHFDLHDLREPMGEEGFIEITGGRLSWLDLHFLKGTKA</sequence>
<dbReference type="Pfam" id="PF13649">
    <property type="entry name" value="Methyltransf_25"/>
    <property type="match status" value="1"/>
</dbReference>
<dbReference type="CDD" id="cd02440">
    <property type="entry name" value="AdoMet_MTases"/>
    <property type="match status" value="1"/>
</dbReference>
<keyword evidence="3" id="KW-1185">Reference proteome</keyword>
<evidence type="ECO:0000313" key="3">
    <source>
        <dbReference type="Proteomes" id="UP000680348"/>
    </source>
</evidence>
<dbReference type="GO" id="GO:0008168">
    <property type="term" value="F:methyltransferase activity"/>
    <property type="evidence" value="ECO:0007669"/>
    <property type="project" value="UniProtKB-KW"/>
</dbReference>
<dbReference type="InterPro" id="IPR029063">
    <property type="entry name" value="SAM-dependent_MTases_sf"/>
</dbReference>
<dbReference type="SUPFAM" id="SSF53335">
    <property type="entry name" value="S-adenosyl-L-methionine-dependent methyltransferases"/>
    <property type="match status" value="1"/>
</dbReference>
<dbReference type="Gene3D" id="3.40.50.150">
    <property type="entry name" value="Vaccinia Virus protein VP39"/>
    <property type="match status" value="1"/>
</dbReference>
<dbReference type="InterPro" id="IPR041698">
    <property type="entry name" value="Methyltransf_25"/>
</dbReference>
<dbReference type="InterPro" id="IPR050508">
    <property type="entry name" value="Methyltransf_Superfamily"/>
</dbReference>
<accession>A0A942DXT2</accession>
<dbReference type="PANTHER" id="PTHR42912">
    <property type="entry name" value="METHYLTRANSFERASE"/>
    <property type="match status" value="1"/>
</dbReference>
<feature type="domain" description="Methyltransferase" evidence="1">
    <location>
        <begin position="55"/>
        <end position="152"/>
    </location>
</feature>
<evidence type="ECO:0000259" key="1">
    <source>
        <dbReference type="Pfam" id="PF13649"/>
    </source>
</evidence>
<proteinExistence type="predicted"/>
<keyword evidence="2" id="KW-0489">Methyltransferase</keyword>
<name>A0A942DXT2_9HYPH</name>
<dbReference type="Proteomes" id="UP000680348">
    <property type="component" value="Unassembled WGS sequence"/>
</dbReference>
<protein>
    <submittedName>
        <fullName evidence="2">Methyltransferase domain-containing protein</fullName>
    </submittedName>
</protein>
<reference evidence="2" key="1">
    <citation type="submission" date="2021-04" db="EMBL/GenBank/DDBJ databases">
        <title>Pseudaminobacter soli sp. nov., isolated from paddy soil contaminated by heavy metals.</title>
        <authorList>
            <person name="Zhang K."/>
        </authorList>
    </citation>
    <scope>NUCLEOTIDE SEQUENCE</scope>
    <source>
        <strain evidence="2">19-2017</strain>
    </source>
</reference>